<evidence type="ECO:0000313" key="5">
    <source>
        <dbReference type="Proteomes" id="UP000254589"/>
    </source>
</evidence>
<reference evidence="4" key="1">
    <citation type="submission" date="2014-12" db="EMBL/GenBank/DDBJ databases">
        <title>Complete Genome Sequencing of Pandoraea pulmonicola DSM 16583.</title>
        <authorList>
            <person name="Chan K.-G."/>
        </authorList>
    </citation>
    <scope>NUCLEOTIDE SEQUENCE [LARGE SCALE GENOMIC DNA]</scope>
    <source>
        <strain evidence="4">DSM 16583</strain>
    </source>
</reference>
<feature type="compositionally biased region" description="Low complexity" evidence="1">
    <location>
        <begin position="162"/>
        <end position="172"/>
    </location>
</feature>
<feature type="region of interest" description="Disordered" evidence="1">
    <location>
        <begin position="160"/>
        <end position="197"/>
    </location>
</feature>
<reference evidence="2" key="2">
    <citation type="submission" date="2016-11" db="EMBL/GenBank/DDBJ databases">
        <title>Complete Genome Sequencing of Pandoraea pulmonicola DSM 16583.</title>
        <authorList>
            <person name="Chan K.-G."/>
        </authorList>
    </citation>
    <scope>NUCLEOTIDE SEQUENCE</scope>
    <source>
        <strain evidence="2">DSM 16583</strain>
    </source>
</reference>
<dbReference type="AlphaFoldDB" id="A0AAJ4ZHD4"/>
<evidence type="ECO:0000313" key="3">
    <source>
        <dbReference type="EMBL" id="SUA93389.1"/>
    </source>
</evidence>
<proteinExistence type="predicted"/>
<sequence length="197" mass="20974">MSKETNPALALAKLGTASALGAYGIFLESAQRTHQLQTQRDTELLKAHSDAAKSLGDAKDFNALLTAHLQLLNGQLAQQNEFWREWLAVCANNQLLWAEHCRKAGEDLQHGMAGAMTLPDLIGAGTTVGEAAKAAEAPLQKWFQAFNDATQSTMDAWRRMSAEAAQATGAAASQPSPLNGRVPPAKRGGAQAHRSST</sequence>
<dbReference type="RefSeq" id="WP_039411376.1">
    <property type="nucleotide sequence ID" value="NZ_CP010310.2"/>
</dbReference>
<dbReference type="Proteomes" id="UP000254589">
    <property type="component" value="Unassembled WGS sequence"/>
</dbReference>
<evidence type="ECO:0000256" key="1">
    <source>
        <dbReference type="SAM" id="MobiDB-lite"/>
    </source>
</evidence>
<dbReference type="EMBL" id="UGSJ01000001">
    <property type="protein sequence ID" value="SUA93389.1"/>
    <property type="molecule type" value="Genomic_DNA"/>
</dbReference>
<evidence type="ECO:0000313" key="2">
    <source>
        <dbReference type="EMBL" id="AJC22466.1"/>
    </source>
</evidence>
<organism evidence="3 5">
    <name type="scientific">Pandoraea pulmonicola</name>
    <dbReference type="NCBI Taxonomy" id="93221"/>
    <lineage>
        <taxon>Bacteria</taxon>
        <taxon>Pseudomonadati</taxon>
        <taxon>Pseudomonadota</taxon>
        <taxon>Betaproteobacteria</taxon>
        <taxon>Burkholderiales</taxon>
        <taxon>Burkholderiaceae</taxon>
        <taxon>Pandoraea</taxon>
    </lineage>
</organism>
<reference evidence="3 5" key="3">
    <citation type="submission" date="2018-06" db="EMBL/GenBank/DDBJ databases">
        <authorList>
            <consortium name="Pathogen Informatics"/>
            <person name="Doyle S."/>
        </authorList>
    </citation>
    <scope>NUCLEOTIDE SEQUENCE [LARGE SCALE GENOMIC DNA]</scope>
    <source>
        <strain evidence="3 5">NCTC13159</strain>
    </source>
</reference>
<name>A0AAJ4ZHD4_PANPU</name>
<evidence type="ECO:0008006" key="6">
    <source>
        <dbReference type="Google" id="ProtNLM"/>
    </source>
</evidence>
<dbReference type="Proteomes" id="UP000035086">
    <property type="component" value="Chromosome"/>
</dbReference>
<dbReference type="KEGG" id="ppul:RO07_21890"/>
<keyword evidence="4" id="KW-1185">Reference proteome</keyword>
<dbReference type="EMBL" id="CP010310">
    <property type="protein sequence ID" value="AJC22466.1"/>
    <property type="molecule type" value="Genomic_DNA"/>
</dbReference>
<accession>A0AAJ4ZHD4</accession>
<evidence type="ECO:0000313" key="4">
    <source>
        <dbReference type="Proteomes" id="UP000035086"/>
    </source>
</evidence>
<gene>
    <name evidence="3" type="ORF">NCTC13159_04950</name>
    <name evidence="2" type="ORF">RO07_21890</name>
</gene>
<protein>
    <recommendedName>
        <fullName evidence="6">Phasin domain-containing protein</fullName>
    </recommendedName>
</protein>